<accession>A0A8J1XG55</accession>
<comment type="caution">
    <text evidence="1">The sequence shown here is derived from an EMBL/GenBank/DDBJ whole genome shotgun (WGS) entry which is preliminary data.</text>
</comment>
<evidence type="ECO:0000313" key="2">
    <source>
        <dbReference type="Proteomes" id="UP000749559"/>
    </source>
</evidence>
<gene>
    <name evidence="1" type="ORF">OFUS_LOCUS10426</name>
</gene>
<keyword evidence="2" id="KW-1185">Reference proteome</keyword>
<dbReference type="EMBL" id="CAIIXF020000005">
    <property type="protein sequence ID" value="CAH1784183.1"/>
    <property type="molecule type" value="Genomic_DNA"/>
</dbReference>
<reference evidence="1" key="1">
    <citation type="submission" date="2022-03" db="EMBL/GenBank/DDBJ databases">
        <authorList>
            <person name="Martin C."/>
        </authorList>
    </citation>
    <scope>NUCLEOTIDE SEQUENCE</scope>
</reference>
<dbReference type="AlphaFoldDB" id="A0A8J1XG55"/>
<feature type="non-terminal residue" evidence="1">
    <location>
        <position position="124"/>
    </location>
</feature>
<name>A0A8J1XG55_OWEFU</name>
<protein>
    <submittedName>
        <fullName evidence="1">Uncharacterized protein</fullName>
    </submittedName>
</protein>
<organism evidence="1 2">
    <name type="scientific">Owenia fusiformis</name>
    <name type="common">Polychaete worm</name>
    <dbReference type="NCBI Taxonomy" id="6347"/>
    <lineage>
        <taxon>Eukaryota</taxon>
        <taxon>Metazoa</taxon>
        <taxon>Spiralia</taxon>
        <taxon>Lophotrochozoa</taxon>
        <taxon>Annelida</taxon>
        <taxon>Polychaeta</taxon>
        <taxon>Sedentaria</taxon>
        <taxon>Canalipalpata</taxon>
        <taxon>Sabellida</taxon>
        <taxon>Oweniida</taxon>
        <taxon>Oweniidae</taxon>
        <taxon>Owenia</taxon>
    </lineage>
</organism>
<feature type="non-terminal residue" evidence="1">
    <location>
        <position position="1"/>
    </location>
</feature>
<proteinExistence type="predicted"/>
<dbReference type="Proteomes" id="UP000749559">
    <property type="component" value="Unassembled WGS sequence"/>
</dbReference>
<sequence length="124" mass="13708">SLEYVPGSCELLVWNHGFLQKVPITFDYTEVTTKPTPRTTSDLPTLSCGSSTEMISSISLGIGNSMDLSSGLGTFGWWFVDPIDSTVWIMKGYDKANTLERYTNEMSILSNPIENITLRQSCDG</sequence>
<evidence type="ECO:0000313" key="1">
    <source>
        <dbReference type="EMBL" id="CAH1784183.1"/>
    </source>
</evidence>